<evidence type="ECO:0000313" key="3">
    <source>
        <dbReference type="Proteomes" id="UP000000851"/>
    </source>
</evidence>
<reference evidence="2 3" key="1">
    <citation type="journal article" date="2009" name="Stand. Genomic Sci.">
        <title>Complete genome sequence of Catenulispora acidiphila type strain (ID 139908).</title>
        <authorList>
            <person name="Copeland A."/>
            <person name="Lapidus A."/>
            <person name="Glavina Del Rio T."/>
            <person name="Nolan M."/>
            <person name="Lucas S."/>
            <person name="Chen F."/>
            <person name="Tice H."/>
            <person name="Cheng J.F."/>
            <person name="Bruce D."/>
            <person name="Goodwin L."/>
            <person name="Pitluck S."/>
            <person name="Mikhailova N."/>
            <person name="Pati A."/>
            <person name="Ivanova N."/>
            <person name="Mavromatis K."/>
            <person name="Chen A."/>
            <person name="Palaniappan K."/>
            <person name="Chain P."/>
            <person name="Land M."/>
            <person name="Hauser L."/>
            <person name="Chang Y.J."/>
            <person name="Jeffries C.D."/>
            <person name="Chertkov O."/>
            <person name="Brettin T."/>
            <person name="Detter J.C."/>
            <person name="Han C."/>
            <person name="Ali Z."/>
            <person name="Tindall B.J."/>
            <person name="Goker M."/>
            <person name="Bristow J."/>
            <person name="Eisen J.A."/>
            <person name="Markowitz V."/>
            <person name="Hugenholtz P."/>
            <person name="Kyrpides N.C."/>
            <person name="Klenk H.P."/>
        </authorList>
    </citation>
    <scope>NUCLEOTIDE SEQUENCE [LARGE SCALE GENOMIC DNA]</scope>
    <source>
        <strain evidence="3">DSM 44928 / JCM 14897 / NBRC 102108 / NRRL B-24433 / ID139908</strain>
    </source>
</reference>
<dbReference type="AlphaFoldDB" id="C7PYI7"/>
<evidence type="ECO:0000256" key="1">
    <source>
        <dbReference type="SAM" id="MobiDB-lite"/>
    </source>
</evidence>
<proteinExistence type="predicted"/>
<organism evidence="2 3">
    <name type="scientific">Catenulispora acidiphila (strain DSM 44928 / JCM 14897 / NBRC 102108 / NRRL B-24433 / ID139908)</name>
    <dbReference type="NCBI Taxonomy" id="479433"/>
    <lineage>
        <taxon>Bacteria</taxon>
        <taxon>Bacillati</taxon>
        <taxon>Actinomycetota</taxon>
        <taxon>Actinomycetes</taxon>
        <taxon>Catenulisporales</taxon>
        <taxon>Catenulisporaceae</taxon>
        <taxon>Catenulispora</taxon>
    </lineage>
</organism>
<dbReference type="HOGENOM" id="CLU_1944848_0_0_11"/>
<feature type="region of interest" description="Disordered" evidence="1">
    <location>
        <begin position="98"/>
        <end position="129"/>
    </location>
</feature>
<protein>
    <recommendedName>
        <fullName evidence="4">WXG100 family type VII secretion target</fullName>
    </recommendedName>
</protein>
<name>C7PYI7_CATAD</name>
<dbReference type="KEGG" id="cai:Caci_8486"/>
<sequence length="129" mass="13447">MTSIQADPDDLDKHGRAFDGHVADMSSVHDEMYALLAGDIGIGNDDFSRGFRENYVTQVRNLADSVKGARDGVRGISQGMIRMAADYRATDDASLKGVSSLGSSLGLPPGGGPAGGPHTTPHPTPHSEA</sequence>
<evidence type="ECO:0000313" key="2">
    <source>
        <dbReference type="EMBL" id="ACU77309.1"/>
    </source>
</evidence>
<dbReference type="STRING" id="479433.Caci_8486"/>
<evidence type="ECO:0008006" key="4">
    <source>
        <dbReference type="Google" id="ProtNLM"/>
    </source>
</evidence>
<dbReference type="EMBL" id="CP001700">
    <property type="protein sequence ID" value="ACU77309.1"/>
    <property type="molecule type" value="Genomic_DNA"/>
</dbReference>
<keyword evidence="3" id="KW-1185">Reference proteome</keyword>
<dbReference type="InParanoid" id="C7PYI7"/>
<dbReference type="Proteomes" id="UP000000851">
    <property type="component" value="Chromosome"/>
</dbReference>
<accession>C7PYI7</accession>
<gene>
    <name evidence="2" type="ordered locus">Caci_8486</name>
</gene>
<dbReference type="RefSeq" id="WP_015797034.1">
    <property type="nucleotide sequence ID" value="NC_013131.1"/>
</dbReference>
<feature type="compositionally biased region" description="Pro residues" evidence="1">
    <location>
        <begin position="120"/>
        <end position="129"/>
    </location>
</feature>